<dbReference type="SUPFAM" id="SSF82549">
    <property type="entry name" value="DAK1/DegV-like"/>
    <property type="match status" value="1"/>
</dbReference>
<protein>
    <submittedName>
        <fullName evidence="15">Dak1 domain-containing protein</fullName>
    </submittedName>
</protein>
<evidence type="ECO:0000256" key="7">
    <source>
        <dbReference type="ARBA" id="ARBA00022798"/>
    </source>
</evidence>
<evidence type="ECO:0000256" key="11">
    <source>
        <dbReference type="PIRSR" id="PIRSR612734-1"/>
    </source>
</evidence>
<comment type="pathway">
    <text evidence="2">Polyol metabolism; glycerol fermentation; glycerone phosphate from glycerol (oxidative route): step 2/2.</text>
</comment>
<dbReference type="SMART" id="SM01120">
    <property type="entry name" value="Dak2"/>
    <property type="match status" value="1"/>
</dbReference>
<comment type="similarity">
    <text evidence="3">Belongs to the dihydroxyacetone kinase (DAK) family.</text>
</comment>
<proteinExistence type="inferred from homology"/>
<evidence type="ECO:0000256" key="12">
    <source>
        <dbReference type="PIRSR" id="PIRSR612734-2"/>
    </source>
</evidence>
<dbReference type="FunFam" id="3.30.1180.20:FF:000001">
    <property type="entry name" value="Dihydroxyacetone kinase 1"/>
    <property type="match status" value="1"/>
</dbReference>
<dbReference type="OrthoDB" id="1724672at2759"/>
<keyword evidence="5" id="KW-0547">Nucleotide-binding</keyword>
<gene>
    <name evidence="15" type="ORF">BD626DRAFT_565802</name>
</gene>
<keyword evidence="16" id="KW-1185">Reference proteome</keyword>
<keyword evidence="8" id="KW-0067">ATP-binding</keyword>
<comment type="catalytic activity">
    <reaction evidence="9">
        <text>D-glyceraldehyde + ATP = D-glyceraldehyde 3-phosphate + ADP + H(+)</text>
        <dbReference type="Rhea" id="RHEA:13941"/>
        <dbReference type="ChEBI" id="CHEBI:15378"/>
        <dbReference type="ChEBI" id="CHEBI:17378"/>
        <dbReference type="ChEBI" id="CHEBI:30616"/>
        <dbReference type="ChEBI" id="CHEBI:59776"/>
        <dbReference type="ChEBI" id="CHEBI:456216"/>
        <dbReference type="EC" id="2.7.1.28"/>
    </reaction>
</comment>
<comment type="caution">
    <text evidence="15">The sequence shown here is derived from an EMBL/GenBank/DDBJ whole genome shotgun (WGS) entry which is preliminary data.</text>
</comment>
<evidence type="ECO:0000313" key="16">
    <source>
        <dbReference type="Proteomes" id="UP000320762"/>
    </source>
</evidence>
<dbReference type="SUPFAM" id="SSF101473">
    <property type="entry name" value="DhaL-like"/>
    <property type="match status" value="1"/>
</dbReference>
<dbReference type="PROSITE" id="PS51481">
    <property type="entry name" value="DHAK"/>
    <property type="match status" value="1"/>
</dbReference>
<dbReference type="AlphaFoldDB" id="A0A550CPN7"/>
<dbReference type="GO" id="GO:0004371">
    <property type="term" value="F:glycerone kinase activity"/>
    <property type="evidence" value="ECO:0007669"/>
    <property type="project" value="UniProtKB-EC"/>
</dbReference>
<evidence type="ECO:0000313" key="15">
    <source>
        <dbReference type="EMBL" id="TRM66709.1"/>
    </source>
</evidence>
<keyword evidence="7" id="KW-0319">Glycerol metabolism</keyword>
<dbReference type="InterPro" id="IPR050861">
    <property type="entry name" value="Dihydroxyacetone_Kinase"/>
</dbReference>
<dbReference type="UniPathway" id="UPA00617">
    <property type="reaction ID" value="UER00669"/>
</dbReference>
<dbReference type="Pfam" id="PF02734">
    <property type="entry name" value="Dak2"/>
    <property type="match status" value="1"/>
</dbReference>
<evidence type="ECO:0000256" key="2">
    <source>
        <dbReference type="ARBA" id="ARBA00004778"/>
    </source>
</evidence>
<dbReference type="Proteomes" id="UP000320762">
    <property type="component" value="Unassembled WGS sequence"/>
</dbReference>
<evidence type="ECO:0000256" key="1">
    <source>
        <dbReference type="ARBA" id="ARBA00003264"/>
    </source>
</evidence>
<sequence>MDRHVFDDHTTLVVRSLQGIVASHPSLSLLPSIRTVIDAAHDTDKVTLISGGGAGHEPGFAGFTGRGLLTGAVSGDIFASPSARQVYGAVKASPSTNGTILIITNYTGDNLHFGLACQQARADGISNIAILPVGDDVSVGRTKGALVGRRAMAGTMLVCKILGAASEAKWKFEDVLNLGRAVTGGVGSIGCTMGHCHVPGRGDKAPVPDDVVEIGLGLHNEPGVFVVKPQPSSTDLIARMLKLLLDKEDAERAFVPFDKEDSIVLLVNNMGGLSVLEMYAIVDETLLQLKEVGIIPARVFCGSFLTTLNAYGFSLSLLNLSHIAKTASTVDELITFLDAPHGTVSWPSGNVYPAPSHLATRTREEKFIDIPADGKHLNGHAAAGPALRVDPAALQRIVRAGAQAVLAAEPDLTRWDTIVGDGDCGETCANGSKAVLAALDGGLGADGELVGVLRALTELIDDTCGGTLGAIFSIFLAALTAEVRRRAGEDGGSGKVSVDLAFWGETGTAAIEVLKQSTAARVGHRTVMDALIPFVEALGTAKTFADAARACKEGGEGTAALTAKLGRATYVGDTGNLPPDPGAMSLVSLTAGMAKVL</sequence>
<dbReference type="FunFam" id="3.40.50.10440:FF:000001">
    <property type="entry name" value="Dihydroxyacetone kinase, DhaK subunit"/>
    <property type="match status" value="1"/>
</dbReference>
<dbReference type="GO" id="GO:0005829">
    <property type="term" value="C:cytosol"/>
    <property type="evidence" value="ECO:0007669"/>
    <property type="project" value="TreeGrafter"/>
</dbReference>
<dbReference type="GO" id="GO:0050354">
    <property type="term" value="F:triokinase activity"/>
    <property type="evidence" value="ECO:0007669"/>
    <property type="project" value="UniProtKB-EC"/>
</dbReference>
<evidence type="ECO:0000256" key="3">
    <source>
        <dbReference type="ARBA" id="ARBA00008757"/>
    </source>
</evidence>
<feature type="binding site" evidence="12">
    <location>
        <begin position="53"/>
        <end position="56"/>
    </location>
    <ligand>
        <name>substrate</name>
    </ligand>
</feature>
<evidence type="ECO:0000256" key="10">
    <source>
        <dbReference type="ARBA" id="ARBA00048898"/>
    </source>
</evidence>
<dbReference type="PROSITE" id="PS51480">
    <property type="entry name" value="DHAL"/>
    <property type="match status" value="1"/>
</dbReference>
<dbReference type="Gene3D" id="3.40.50.10440">
    <property type="entry name" value="Dihydroxyacetone kinase, domain 1"/>
    <property type="match status" value="1"/>
</dbReference>
<dbReference type="InterPro" id="IPR004006">
    <property type="entry name" value="DhaK_dom"/>
</dbReference>
<keyword evidence="4" id="KW-0808">Transferase</keyword>
<feature type="domain" description="DhaL" evidence="13">
    <location>
        <begin position="392"/>
        <end position="595"/>
    </location>
</feature>
<reference evidence="15 16" key="1">
    <citation type="journal article" date="2019" name="New Phytol.">
        <title>Comparative genomics reveals unique wood-decay strategies and fruiting body development in the Schizophyllaceae.</title>
        <authorList>
            <person name="Almasi E."/>
            <person name="Sahu N."/>
            <person name="Krizsan K."/>
            <person name="Balint B."/>
            <person name="Kovacs G.M."/>
            <person name="Kiss B."/>
            <person name="Cseklye J."/>
            <person name="Drula E."/>
            <person name="Henrissat B."/>
            <person name="Nagy I."/>
            <person name="Chovatia M."/>
            <person name="Adam C."/>
            <person name="LaButti K."/>
            <person name="Lipzen A."/>
            <person name="Riley R."/>
            <person name="Grigoriev I.V."/>
            <person name="Nagy L.G."/>
        </authorList>
    </citation>
    <scope>NUCLEOTIDE SEQUENCE [LARGE SCALE GENOMIC DNA]</scope>
    <source>
        <strain evidence="15 16">NL-1724</strain>
    </source>
</reference>
<organism evidence="15 16">
    <name type="scientific">Schizophyllum amplum</name>
    <dbReference type="NCBI Taxonomy" id="97359"/>
    <lineage>
        <taxon>Eukaryota</taxon>
        <taxon>Fungi</taxon>
        <taxon>Dikarya</taxon>
        <taxon>Basidiomycota</taxon>
        <taxon>Agaricomycotina</taxon>
        <taxon>Agaricomycetes</taxon>
        <taxon>Agaricomycetidae</taxon>
        <taxon>Agaricales</taxon>
        <taxon>Schizophyllaceae</taxon>
        <taxon>Schizophyllum</taxon>
    </lineage>
</organism>
<comment type="catalytic activity">
    <reaction evidence="10">
        <text>dihydroxyacetone + ATP = dihydroxyacetone phosphate + ADP + H(+)</text>
        <dbReference type="Rhea" id="RHEA:15773"/>
        <dbReference type="ChEBI" id="CHEBI:15378"/>
        <dbReference type="ChEBI" id="CHEBI:16016"/>
        <dbReference type="ChEBI" id="CHEBI:30616"/>
        <dbReference type="ChEBI" id="CHEBI:57642"/>
        <dbReference type="ChEBI" id="CHEBI:456216"/>
        <dbReference type="EC" id="2.7.1.29"/>
    </reaction>
</comment>
<keyword evidence="6" id="KW-0418">Kinase</keyword>
<feature type="binding site" evidence="12">
    <location>
        <position position="109"/>
    </location>
    <ligand>
        <name>substrate</name>
    </ligand>
</feature>
<evidence type="ECO:0000256" key="8">
    <source>
        <dbReference type="ARBA" id="ARBA00022840"/>
    </source>
</evidence>
<feature type="active site" description="Tele-hemiaminal-histidine intermediate" evidence="11">
    <location>
        <position position="219"/>
    </location>
</feature>
<dbReference type="PANTHER" id="PTHR28629">
    <property type="entry name" value="TRIOKINASE/FMN CYCLASE"/>
    <property type="match status" value="1"/>
</dbReference>
<comment type="function">
    <text evidence="1">Catalyzes both the phosphorylation of dihydroxyacetone and of glyceraldehyde.</text>
</comment>
<dbReference type="InterPro" id="IPR036117">
    <property type="entry name" value="DhaL_dom_sf"/>
</dbReference>
<accession>A0A550CPN7</accession>
<dbReference type="Gene3D" id="1.25.40.340">
    <property type="match status" value="1"/>
</dbReference>
<dbReference type="GO" id="GO:0019588">
    <property type="term" value="P:anaerobic glycerol catabolic process"/>
    <property type="evidence" value="ECO:0007669"/>
    <property type="project" value="UniProtKB-UniPathway"/>
</dbReference>
<dbReference type="STRING" id="97359.A0A550CPN7"/>
<evidence type="ECO:0000259" key="13">
    <source>
        <dbReference type="PROSITE" id="PS51480"/>
    </source>
</evidence>
<dbReference type="Pfam" id="PF02733">
    <property type="entry name" value="Dak1"/>
    <property type="match status" value="1"/>
</dbReference>
<dbReference type="InterPro" id="IPR004007">
    <property type="entry name" value="DhaL_dom"/>
</dbReference>
<dbReference type="EMBL" id="VDMD01000003">
    <property type="protein sequence ID" value="TRM66709.1"/>
    <property type="molecule type" value="Genomic_DNA"/>
</dbReference>
<evidence type="ECO:0000256" key="5">
    <source>
        <dbReference type="ARBA" id="ARBA00022741"/>
    </source>
</evidence>
<evidence type="ECO:0000256" key="6">
    <source>
        <dbReference type="ARBA" id="ARBA00022777"/>
    </source>
</evidence>
<dbReference type="NCBIfam" id="TIGR02361">
    <property type="entry name" value="dak_ATP"/>
    <property type="match status" value="1"/>
</dbReference>
<dbReference type="PANTHER" id="PTHR28629:SF4">
    <property type="entry name" value="TRIOKINASE_FMN CYCLASE"/>
    <property type="match status" value="1"/>
</dbReference>
<dbReference type="GO" id="GO:0005524">
    <property type="term" value="F:ATP binding"/>
    <property type="evidence" value="ECO:0007669"/>
    <property type="project" value="UniProtKB-KW"/>
</dbReference>
<name>A0A550CPN7_9AGAR</name>
<evidence type="ECO:0000256" key="4">
    <source>
        <dbReference type="ARBA" id="ARBA00022679"/>
    </source>
</evidence>
<evidence type="ECO:0000259" key="14">
    <source>
        <dbReference type="PROSITE" id="PS51481"/>
    </source>
</evidence>
<feature type="domain" description="DhaK" evidence="14">
    <location>
        <begin position="8"/>
        <end position="346"/>
    </location>
</feature>
<evidence type="ECO:0000256" key="9">
    <source>
        <dbReference type="ARBA" id="ARBA00047974"/>
    </source>
</evidence>
<dbReference type="InterPro" id="IPR012734">
    <property type="entry name" value="DhaK_ATP"/>
</dbReference>
<dbReference type="Gene3D" id="3.30.1180.20">
    <property type="entry name" value="Dihydroxyacetone kinase, domain 2"/>
    <property type="match status" value="1"/>
</dbReference>